<sequence>MADFCVPENRASLRSSTVSIHVHKIMSSSQRCSQCKYIMKAISTFAPQSTTSDAFATLYIMENMPVTIQVFENEIAQQEDDEPQASIELFLQAADSFSNDAKQICAADQAVPQRSFAPEKRTGALGYAKDRPASTADGAVLQFLDQCITRCTNEHEGCRSRAKYLPDRFLQIRGETIALVEAPGRTGDYLALSYCWGGDQDFKLTTARRAEL</sequence>
<dbReference type="EMBL" id="ML992663">
    <property type="protein sequence ID" value="KAF2216873.1"/>
    <property type="molecule type" value="Genomic_DNA"/>
</dbReference>
<evidence type="ECO:0000313" key="2">
    <source>
        <dbReference type="Proteomes" id="UP000799539"/>
    </source>
</evidence>
<dbReference type="Proteomes" id="UP000799539">
    <property type="component" value="Unassembled WGS sequence"/>
</dbReference>
<name>A0A6A6FTW3_9PEZI</name>
<organism evidence="1 2">
    <name type="scientific">Cercospora zeae-maydis SCOH1-5</name>
    <dbReference type="NCBI Taxonomy" id="717836"/>
    <lineage>
        <taxon>Eukaryota</taxon>
        <taxon>Fungi</taxon>
        <taxon>Dikarya</taxon>
        <taxon>Ascomycota</taxon>
        <taxon>Pezizomycotina</taxon>
        <taxon>Dothideomycetes</taxon>
        <taxon>Dothideomycetidae</taxon>
        <taxon>Mycosphaerellales</taxon>
        <taxon>Mycosphaerellaceae</taxon>
        <taxon>Cercospora</taxon>
    </lineage>
</organism>
<reference evidence="1" key="1">
    <citation type="journal article" date="2020" name="Stud. Mycol.">
        <title>101 Dothideomycetes genomes: a test case for predicting lifestyles and emergence of pathogens.</title>
        <authorList>
            <person name="Haridas S."/>
            <person name="Albert R."/>
            <person name="Binder M."/>
            <person name="Bloem J."/>
            <person name="Labutti K."/>
            <person name="Salamov A."/>
            <person name="Andreopoulos B."/>
            <person name="Baker S."/>
            <person name="Barry K."/>
            <person name="Bills G."/>
            <person name="Bluhm B."/>
            <person name="Cannon C."/>
            <person name="Castanera R."/>
            <person name="Culley D."/>
            <person name="Daum C."/>
            <person name="Ezra D."/>
            <person name="Gonzalez J."/>
            <person name="Henrissat B."/>
            <person name="Kuo A."/>
            <person name="Liang C."/>
            <person name="Lipzen A."/>
            <person name="Lutzoni F."/>
            <person name="Magnuson J."/>
            <person name="Mondo S."/>
            <person name="Nolan M."/>
            <person name="Ohm R."/>
            <person name="Pangilinan J."/>
            <person name="Park H.-J."/>
            <person name="Ramirez L."/>
            <person name="Alfaro M."/>
            <person name="Sun H."/>
            <person name="Tritt A."/>
            <person name="Yoshinaga Y."/>
            <person name="Zwiers L.-H."/>
            <person name="Turgeon B."/>
            <person name="Goodwin S."/>
            <person name="Spatafora J."/>
            <person name="Crous P."/>
            <person name="Grigoriev I."/>
        </authorList>
    </citation>
    <scope>NUCLEOTIDE SEQUENCE</scope>
    <source>
        <strain evidence="1">SCOH1-5</strain>
    </source>
</reference>
<proteinExistence type="predicted"/>
<gene>
    <name evidence="1" type="ORF">CERZMDRAFT_89721</name>
</gene>
<dbReference type="AlphaFoldDB" id="A0A6A6FTW3"/>
<keyword evidence="2" id="KW-1185">Reference proteome</keyword>
<evidence type="ECO:0008006" key="3">
    <source>
        <dbReference type="Google" id="ProtNLM"/>
    </source>
</evidence>
<accession>A0A6A6FTW3</accession>
<protein>
    <recommendedName>
        <fullName evidence="3">Heterokaryon incompatibility domain-containing protein</fullName>
    </recommendedName>
</protein>
<dbReference type="OrthoDB" id="5125733at2759"/>
<evidence type="ECO:0000313" key="1">
    <source>
        <dbReference type="EMBL" id="KAF2216873.1"/>
    </source>
</evidence>